<evidence type="ECO:0000313" key="4">
    <source>
        <dbReference type="Proteomes" id="UP000289497"/>
    </source>
</evidence>
<dbReference type="Pfam" id="PF00565">
    <property type="entry name" value="SNase"/>
    <property type="match status" value="1"/>
</dbReference>
<protein>
    <submittedName>
        <fullName evidence="3">Staphylococcal nuclease homologue</fullName>
    </submittedName>
</protein>
<dbReference type="PROSITE" id="PS50830">
    <property type="entry name" value="TNASE_3"/>
    <property type="match status" value="1"/>
</dbReference>
<dbReference type="Gene3D" id="2.40.50.90">
    <property type="match status" value="1"/>
</dbReference>
<dbReference type="OrthoDB" id="398206at2"/>
<dbReference type="AlphaFoldDB" id="A0A449B7G4"/>
<dbReference type="RefSeq" id="WP_051616951.1">
    <property type="nucleotide sequence ID" value="NZ_LR215039.1"/>
</dbReference>
<gene>
    <name evidence="3" type="ORF">NCTC10179_00695</name>
</gene>
<organism evidence="3 4">
    <name type="scientific">Mycoplasmopsis columboralis</name>
    <dbReference type="NCBI Taxonomy" id="171282"/>
    <lineage>
        <taxon>Bacteria</taxon>
        <taxon>Bacillati</taxon>
        <taxon>Mycoplasmatota</taxon>
        <taxon>Mycoplasmoidales</taxon>
        <taxon>Metamycoplasmataceae</taxon>
        <taxon>Mycoplasmopsis</taxon>
    </lineage>
</organism>
<dbReference type="InterPro" id="IPR016071">
    <property type="entry name" value="Staphylococal_nuclease_OB-fold"/>
</dbReference>
<dbReference type="EMBL" id="LR215039">
    <property type="protein sequence ID" value="VEU76509.1"/>
    <property type="molecule type" value="Genomic_DNA"/>
</dbReference>
<dbReference type="KEGG" id="mcou:NCTC10179_00695"/>
<proteinExistence type="predicted"/>
<evidence type="ECO:0000259" key="2">
    <source>
        <dbReference type="PROSITE" id="PS50830"/>
    </source>
</evidence>
<feature type="signal peptide" evidence="1">
    <location>
        <begin position="1"/>
        <end position="24"/>
    </location>
</feature>
<evidence type="ECO:0000313" key="3">
    <source>
        <dbReference type="EMBL" id="VEU76509.1"/>
    </source>
</evidence>
<accession>A0A449B7G4</accession>
<keyword evidence="1" id="KW-0732">Signal</keyword>
<sequence>MKLNRKIRKNLLVFSSGFLPVVFALSATTCAKPEQKTSGPSLPGKSTTSFDYSLRQNGSSDNYRIDYNRDALNAYINYGSESISDQNQRNSYISKRRNEYISAWRAAFEQQAKELQTKFSQEYSSKLEFQNLDTFSVSSENIKDFQKEIQIDFYGKKATLKFVQLSHVIENTDYVTPKLPQAKRDSLTTELENANSVGIVVKLSYEMFLDDKKITNIGLTLEKNANISLAKTIGQAYKELTANLSDLPKLNIDWNNQTVKAKYFDAYLSGTSDGDTITVTARTALDSQNIKVGDTVKIRLAGIDTPEKAVSSELSAPLENSFAVISSKFAKDVLEQTTSAGKVVKQNLRIGFVEGKDGYGRVLADVFFGDNYEYSYNTSIVSQGYTLPYINGFGWVNKINEANTYENVLYPYMYDAFNKAIENKKGFFRFFNSPEDVQKFVYLIKPNNEWRPFWSQTEDNVLTKITKN</sequence>
<dbReference type="Proteomes" id="UP000289497">
    <property type="component" value="Chromosome"/>
</dbReference>
<feature type="domain" description="TNase-like" evidence="2">
    <location>
        <begin position="262"/>
        <end position="430"/>
    </location>
</feature>
<evidence type="ECO:0000256" key="1">
    <source>
        <dbReference type="SAM" id="SignalP"/>
    </source>
</evidence>
<reference evidence="3 4" key="1">
    <citation type="submission" date="2019-01" db="EMBL/GenBank/DDBJ databases">
        <authorList>
            <consortium name="Pathogen Informatics"/>
        </authorList>
    </citation>
    <scope>NUCLEOTIDE SEQUENCE [LARGE SCALE GENOMIC DNA]</scope>
    <source>
        <strain evidence="3 4">NCTC10179</strain>
    </source>
</reference>
<keyword evidence="4" id="KW-1185">Reference proteome</keyword>
<feature type="chain" id="PRO_5019076357" evidence="1">
    <location>
        <begin position="25"/>
        <end position="468"/>
    </location>
</feature>
<dbReference type="SMART" id="SM00318">
    <property type="entry name" value="SNc"/>
    <property type="match status" value="1"/>
</dbReference>
<dbReference type="SUPFAM" id="SSF50199">
    <property type="entry name" value="Staphylococcal nuclease"/>
    <property type="match status" value="1"/>
</dbReference>
<name>A0A449B7G4_9BACT</name>
<dbReference type="InterPro" id="IPR035437">
    <property type="entry name" value="SNase_OB-fold_sf"/>
</dbReference>